<dbReference type="PIR" id="G75622">
    <property type="entry name" value="G75622"/>
</dbReference>
<sequence length="578" mass="65604">MTPFAAGPDWPYLELRAALLARDGEQSSYALTLNDLRGWWSKSDKTVKRTLARLQAEGKVTYTPGRGRGRTSRLSFSRDLRPELLTLTRELARRQAAGELARLSRLPFPKGWVLTPDVQRIFGLSASAGGVDRLRTVVFREYTSLDPLTAFATVEAHLLLQVFDGLTRYDPATQTLEPHLAHHWGCSDDGLTWTFYLRKGVPFHHGRTLDASDVRASLERVQRGAAWLLPELLEVRSDHPYRVSLRLARPDAFLPRRLAATQALIVPRDVPPDPQQLIGTGAFQWQPLEGGVRLSAFDAHFAGRPLIDEVELYQVEPLTEAPTLHLEGAAPQKVAEWQEETGVHFLIWNAGQPAAHSAALRAAVFELHDIRRFWEETRQPWPLLSAQSFYPRRSRDRPARVHSDERARSLLAAAGPQPPLRLWVLDREDAVAEARWLSRRAAGFGLEITVELYDLHDEVTRDTPSDLMMMGEVSGPDEQLSFWTALKQPELFFRKLLPREVLAQVDTELEEYRLAQTFAGREAVIDRVEALLLEGHHVHLTHHRVKQRTVHPLLRDVWPDAYGRISFRRLWVGGPAQD</sequence>
<dbReference type="InterPro" id="IPR000914">
    <property type="entry name" value="SBP_5_dom"/>
</dbReference>
<evidence type="ECO:0000313" key="2">
    <source>
        <dbReference type="EMBL" id="AAF12587.1"/>
    </source>
</evidence>
<reference evidence="2 3" key="1">
    <citation type="journal article" date="1999" name="Science">
        <title>Genome sequence of the radioresistant bacterium Deinococcus radiodurans R1.</title>
        <authorList>
            <person name="White O."/>
            <person name="Eisen J.A."/>
            <person name="Heidelberg J.F."/>
            <person name="Hickey E.K."/>
            <person name="Peterson J.D."/>
            <person name="Dodson R.J."/>
            <person name="Haft D.H."/>
            <person name="Gwinn M.L."/>
            <person name="Nelson W.C."/>
            <person name="Richardson D.L."/>
            <person name="Moffat K.S."/>
            <person name="Qin H."/>
            <person name="Jiang L."/>
            <person name="Pamphile W."/>
            <person name="Crosby M."/>
            <person name="Shen M."/>
            <person name="Vamathevan J.J."/>
            <person name="Lam P."/>
            <person name="McDonald L."/>
            <person name="Utterback T."/>
            <person name="Zalewski C."/>
            <person name="Makarova K.S."/>
            <person name="Aravind L."/>
            <person name="Daly M.J."/>
            <person name="Minton K.W."/>
            <person name="Fleischmann R.D."/>
            <person name="Ketchum K.A."/>
            <person name="Nelson K.E."/>
            <person name="Salzberg S."/>
            <person name="Smith H.O."/>
            <person name="Venter J.C."/>
            <person name="Fraser C.M."/>
        </authorList>
    </citation>
    <scope>NUCLEOTIDE SEQUENCE [LARGE SCALE GENOMIC DNA]</scope>
    <source>
        <strain evidence="3">ATCC 13939 / DSM 20539 / JCM 16871 / LMG 4051 / NBRC 15346 / NCIMB 9279 / R1 / VKM B-1422</strain>
    </source>
</reference>
<dbReference type="InParanoid" id="Q9RZS2"/>
<organism evidence="2 3">
    <name type="scientific">Deinococcus radiodurans (strain ATCC 13939 / DSM 20539 / JCM 16871 / CCUG 27074 / LMG 4051 / NBRC 15346 / NCIMB 9279 / VKM B-1422 / R1)</name>
    <dbReference type="NCBI Taxonomy" id="243230"/>
    <lineage>
        <taxon>Bacteria</taxon>
        <taxon>Thermotogati</taxon>
        <taxon>Deinococcota</taxon>
        <taxon>Deinococci</taxon>
        <taxon>Deinococcales</taxon>
        <taxon>Deinococcaceae</taxon>
        <taxon>Deinococcus</taxon>
    </lineage>
</organism>
<keyword evidence="3" id="KW-1185">Reference proteome</keyword>
<dbReference type="RefSeq" id="WP_010884004.1">
    <property type="nucleotide sequence ID" value="NC_000958.1"/>
</dbReference>
<dbReference type="KEGG" id="dra:DR_B0042"/>
<dbReference type="PATRIC" id="fig|243230.17.peg.38"/>
<proteinExistence type="predicted"/>
<dbReference type="AlphaFoldDB" id="Q9RZS2"/>
<dbReference type="PANTHER" id="PTHR30290">
    <property type="entry name" value="PERIPLASMIC BINDING COMPONENT OF ABC TRANSPORTER"/>
    <property type="match status" value="1"/>
</dbReference>
<dbReference type="PANTHER" id="PTHR30290:SF72">
    <property type="entry name" value="HTH-TYPE TRANSCRIPTIONAL REGULATOR SGRR"/>
    <property type="match status" value="1"/>
</dbReference>
<dbReference type="OrthoDB" id="5894719at2"/>
<dbReference type="EMBL" id="AE001826">
    <property type="protein sequence ID" value="AAF12587.1"/>
    <property type="molecule type" value="Genomic_DNA"/>
</dbReference>
<dbReference type="PROSITE" id="PS01040">
    <property type="entry name" value="SBP_BACTERIAL_5"/>
    <property type="match status" value="1"/>
</dbReference>
<dbReference type="Pfam" id="PF00496">
    <property type="entry name" value="SBP_bac_5"/>
    <property type="match status" value="1"/>
</dbReference>
<dbReference type="SUPFAM" id="SSF53850">
    <property type="entry name" value="Periplasmic binding protein-like II"/>
    <property type="match status" value="1"/>
</dbReference>
<dbReference type="FunCoup" id="Q9RZS2">
    <property type="interactions" value="20"/>
</dbReference>
<dbReference type="GO" id="GO:1904680">
    <property type="term" value="F:peptide transmembrane transporter activity"/>
    <property type="evidence" value="ECO:0000318"/>
    <property type="project" value="GO_Central"/>
</dbReference>
<evidence type="ECO:0000313" key="3">
    <source>
        <dbReference type="Proteomes" id="UP000002524"/>
    </source>
</evidence>
<dbReference type="Gene3D" id="3.40.190.10">
    <property type="entry name" value="Periplasmic binding protein-like II"/>
    <property type="match status" value="1"/>
</dbReference>
<dbReference type="EnsemblBacteria" id="AAF12587">
    <property type="protein sequence ID" value="AAF12587"/>
    <property type="gene ID" value="DR_B0042"/>
</dbReference>
<gene>
    <name evidence="2" type="ordered locus">DR_B0042</name>
</gene>
<protein>
    <submittedName>
        <fullName evidence="2">Oligopeptide transport periplasmic protein, putative</fullName>
    </submittedName>
</protein>
<geneLocation type="plasmid" evidence="3">
    <name>megaplasmid MP1</name>
</geneLocation>
<feature type="domain" description="Solute-binding protein family 5" evidence="1">
    <location>
        <begin position="176"/>
        <end position="319"/>
    </location>
</feature>
<keyword evidence="2" id="KW-0614">Plasmid</keyword>
<dbReference type="HOGENOM" id="CLU_017028_12_4_0"/>
<dbReference type="InterPro" id="IPR023765">
    <property type="entry name" value="SBP_5_CS"/>
</dbReference>
<dbReference type="GO" id="GO:0015833">
    <property type="term" value="P:peptide transport"/>
    <property type="evidence" value="ECO:0000318"/>
    <property type="project" value="GO_Central"/>
</dbReference>
<name>Q9RZS2_DEIRA</name>
<dbReference type="InterPro" id="IPR039424">
    <property type="entry name" value="SBP_5"/>
</dbReference>
<dbReference type="GeneID" id="69519293"/>
<accession>Q9RZS2</accession>
<dbReference type="Proteomes" id="UP000002524">
    <property type="component" value="Plasmid MP1"/>
</dbReference>
<evidence type="ECO:0000259" key="1">
    <source>
        <dbReference type="Pfam" id="PF00496"/>
    </source>
</evidence>